<feature type="transmembrane region" description="Helical" evidence="1">
    <location>
        <begin position="83"/>
        <end position="101"/>
    </location>
</feature>
<comment type="caution">
    <text evidence="2">The sequence shown here is derived from an EMBL/GenBank/DDBJ whole genome shotgun (WGS) entry which is preliminary data.</text>
</comment>
<evidence type="ECO:0000256" key="1">
    <source>
        <dbReference type="SAM" id="Phobius"/>
    </source>
</evidence>
<reference evidence="3" key="1">
    <citation type="journal article" date="2019" name="Int. J. Syst. Evol. Microbiol.">
        <title>The Global Catalogue of Microorganisms (GCM) 10K type strain sequencing project: providing services to taxonomists for standard genome sequencing and annotation.</title>
        <authorList>
            <consortium name="The Broad Institute Genomics Platform"/>
            <consortium name="The Broad Institute Genome Sequencing Center for Infectious Disease"/>
            <person name="Wu L."/>
            <person name="Ma J."/>
        </authorList>
    </citation>
    <scope>NUCLEOTIDE SEQUENCE [LARGE SCALE GENOMIC DNA]</scope>
    <source>
        <strain evidence="3">CCUG 54822</strain>
    </source>
</reference>
<keyword evidence="1" id="KW-1133">Transmembrane helix</keyword>
<evidence type="ECO:0000313" key="2">
    <source>
        <dbReference type="EMBL" id="MFD1361265.1"/>
    </source>
</evidence>
<name>A0ABW3ZTB6_9BACI</name>
<sequence length="257" mass="28830">MDAGNLLKRKITVTFVVTVVTSIFLAFLTVDPMKPEPAYNMGHDFLGWASMFSLYAGAVILIYGNLVSVGLEYLLQRGAIKRNLSYMLLHGVFGSAIGLIFQEAMIALFGAAIAIFYASTDRWLLNRMKHQKKIWLFYLFPILICGFVWGYLQVISDPLPPFTAEDAVARATDGQGTATDLFPEEIGTWEDTINGYHVERETSAEVIGNETYIVTFTESWQKEEEEGSFEIAYEVDRHSLTARGMEGANTTPPYYDN</sequence>
<feature type="transmembrane region" description="Helical" evidence="1">
    <location>
        <begin position="45"/>
        <end position="71"/>
    </location>
</feature>
<keyword evidence="1" id="KW-0472">Membrane</keyword>
<keyword evidence="1" id="KW-0812">Transmembrane</keyword>
<keyword evidence="3" id="KW-1185">Reference proteome</keyword>
<dbReference type="RefSeq" id="WP_382398672.1">
    <property type="nucleotide sequence ID" value="NZ_JBHTNH010000008.1"/>
</dbReference>
<accession>A0ABW3ZTB6</accession>
<feature type="transmembrane region" description="Helical" evidence="1">
    <location>
        <begin position="134"/>
        <end position="152"/>
    </location>
</feature>
<dbReference type="Proteomes" id="UP001597178">
    <property type="component" value="Unassembled WGS sequence"/>
</dbReference>
<evidence type="ECO:0000313" key="3">
    <source>
        <dbReference type="Proteomes" id="UP001597178"/>
    </source>
</evidence>
<feature type="transmembrane region" description="Helical" evidence="1">
    <location>
        <begin position="12"/>
        <end position="30"/>
    </location>
</feature>
<gene>
    <name evidence="2" type="ORF">ACFQ4A_06225</name>
</gene>
<protein>
    <submittedName>
        <fullName evidence="2">Uncharacterized protein</fullName>
    </submittedName>
</protein>
<organism evidence="2 3">
    <name type="scientific">Lentibacillus salinarum</name>
    <dbReference type="NCBI Taxonomy" id="446820"/>
    <lineage>
        <taxon>Bacteria</taxon>
        <taxon>Bacillati</taxon>
        <taxon>Bacillota</taxon>
        <taxon>Bacilli</taxon>
        <taxon>Bacillales</taxon>
        <taxon>Bacillaceae</taxon>
        <taxon>Lentibacillus</taxon>
    </lineage>
</organism>
<proteinExistence type="predicted"/>
<dbReference type="EMBL" id="JBHTNH010000008">
    <property type="protein sequence ID" value="MFD1361265.1"/>
    <property type="molecule type" value="Genomic_DNA"/>
</dbReference>